<protein>
    <recommendedName>
        <fullName evidence="4">Hemolysin III</fullName>
    </recommendedName>
</protein>
<feature type="transmembrane region" description="Helical" evidence="1">
    <location>
        <begin position="54"/>
        <end position="73"/>
    </location>
</feature>
<gene>
    <name evidence="2" type="ORF">Q765_00855</name>
</gene>
<dbReference type="eggNOG" id="ENOG50329GZ">
    <property type="taxonomic scope" value="Bacteria"/>
</dbReference>
<feature type="transmembrane region" description="Helical" evidence="1">
    <location>
        <begin position="108"/>
        <end position="125"/>
    </location>
</feature>
<proteinExistence type="predicted"/>
<dbReference type="Proteomes" id="UP000030152">
    <property type="component" value="Unassembled WGS sequence"/>
</dbReference>
<evidence type="ECO:0000313" key="3">
    <source>
        <dbReference type="Proteomes" id="UP000030152"/>
    </source>
</evidence>
<sequence length="226" mass="25976">MNNFPNPPDGGSVYAETNMQHLFPEPLNTITSCFFLAIAIYWTIKVWGHTREHIFMTGALLLLYIGGIGGTIYHGLRQWGFFIMMDWLPIMLLCVSAGVYFLVKLTRWYYAVLLIVAYIIFQFYARRQMVPGDVQLFININYAVLAGVVLLPVIGYLIRTGFKSGRWVGFALLAFICALTFRVSDKWGWLPRGTGTHFLWHTFGAIACFCMFKYIYLINHRDPDIT</sequence>
<feature type="transmembrane region" description="Helical" evidence="1">
    <location>
        <begin position="79"/>
        <end position="103"/>
    </location>
</feature>
<reference evidence="2 3" key="1">
    <citation type="submission" date="2013-09" db="EMBL/GenBank/DDBJ databases">
        <authorList>
            <person name="Zeng Z."/>
            <person name="Chen C."/>
        </authorList>
    </citation>
    <scope>NUCLEOTIDE SEQUENCE [LARGE SCALE GENOMIC DNA]</scope>
    <source>
        <strain evidence="2 3">WB 3.3-2</strain>
    </source>
</reference>
<dbReference type="RefSeq" id="WP_020211499.1">
    <property type="nucleotide sequence ID" value="NZ_JRLX01000001.1"/>
</dbReference>
<feature type="transmembrane region" description="Helical" evidence="1">
    <location>
        <begin position="27"/>
        <end position="47"/>
    </location>
</feature>
<feature type="transmembrane region" description="Helical" evidence="1">
    <location>
        <begin position="198"/>
        <end position="217"/>
    </location>
</feature>
<feature type="transmembrane region" description="Helical" evidence="1">
    <location>
        <begin position="137"/>
        <end position="158"/>
    </location>
</feature>
<evidence type="ECO:0000313" key="2">
    <source>
        <dbReference type="EMBL" id="KGO88487.1"/>
    </source>
</evidence>
<keyword evidence="1" id="KW-0472">Membrane</keyword>
<comment type="caution">
    <text evidence="2">The sequence shown here is derived from an EMBL/GenBank/DDBJ whole genome shotgun (WGS) entry which is preliminary data.</text>
</comment>
<feature type="transmembrane region" description="Helical" evidence="1">
    <location>
        <begin position="165"/>
        <end position="183"/>
    </location>
</feature>
<keyword evidence="1" id="KW-0812">Transmembrane</keyword>
<dbReference type="STRING" id="1121895.GCA_000378485_00377"/>
<organism evidence="2 3">
    <name type="scientific">Flavobacterium rivuli WB 3.3-2 = DSM 21788</name>
    <dbReference type="NCBI Taxonomy" id="1121895"/>
    <lineage>
        <taxon>Bacteria</taxon>
        <taxon>Pseudomonadati</taxon>
        <taxon>Bacteroidota</taxon>
        <taxon>Flavobacteriia</taxon>
        <taxon>Flavobacteriales</taxon>
        <taxon>Flavobacteriaceae</taxon>
        <taxon>Flavobacterium</taxon>
    </lineage>
</organism>
<dbReference type="EMBL" id="JRLX01000001">
    <property type="protein sequence ID" value="KGO88487.1"/>
    <property type="molecule type" value="Genomic_DNA"/>
</dbReference>
<keyword evidence="1" id="KW-1133">Transmembrane helix</keyword>
<keyword evidence="3" id="KW-1185">Reference proteome</keyword>
<evidence type="ECO:0008006" key="4">
    <source>
        <dbReference type="Google" id="ProtNLM"/>
    </source>
</evidence>
<dbReference type="AlphaFoldDB" id="A0A0A2M754"/>
<name>A0A0A2M754_9FLAO</name>
<accession>A0A0A2M754</accession>
<evidence type="ECO:0000256" key="1">
    <source>
        <dbReference type="SAM" id="Phobius"/>
    </source>
</evidence>
<dbReference type="OrthoDB" id="946254at2"/>